<evidence type="ECO:0000313" key="3">
    <source>
        <dbReference type="Proteomes" id="UP000054342"/>
    </source>
</evidence>
<sequence>MPAPLTPGRICLTLVACTLGPGCFLADWSASHVFNPRWPPHAKFHNGQTMAMGATLSLATLYYTWRGLGHGRSRDDRRDLDAGACLELEKESIKTATLFGSLYWVTAIAAWFFPGSLAVDPEFGTGFPQFPLFSGMLGLAWIGGWLEMRRLGRATHKGNRS</sequence>
<gene>
    <name evidence="2" type="ORF">PV05_11951</name>
</gene>
<feature type="transmembrane region" description="Helical" evidence="1">
    <location>
        <begin position="96"/>
        <end position="114"/>
    </location>
</feature>
<dbReference type="AlphaFoldDB" id="A0A0D2E6G9"/>
<dbReference type="RefSeq" id="XP_013310939.1">
    <property type="nucleotide sequence ID" value="XM_013455485.1"/>
</dbReference>
<dbReference type="InterPro" id="IPR046580">
    <property type="entry name" value="DUF6640"/>
</dbReference>
<feature type="transmembrane region" description="Helical" evidence="1">
    <location>
        <begin position="49"/>
        <end position="68"/>
    </location>
</feature>
<keyword evidence="1" id="KW-1133">Transmembrane helix</keyword>
<accession>A0A0D2E6G9</accession>
<evidence type="ECO:0000313" key="2">
    <source>
        <dbReference type="EMBL" id="KIW50355.1"/>
    </source>
</evidence>
<dbReference type="HOGENOM" id="CLU_120565_0_0_1"/>
<feature type="transmembrane region" description="Helical" evidence="1">
    <location>
        <begin position="126"/>
        <end position="146"/>
    </location>
</feature>
<proteinExistence type="predicted"/>
<dbReference type="EMBL" id="KN847323">
    <property type="protein sequence ID" value="KIW50355.1"/>
    <property type="molecule type" value="Genomic_DNA"/>
</dbReference>
<keyword evidence="3" id="KW-1185">Reference proteome</keyword>
<dbReference type="Pfam" id="PF20345">
    <property type="entry name" value="DUF6640"/>
    <property type="match status" value="1"/>
</dbReference>
<protein>
    <recommendedName>
        <fullName evidence="4">Acetyltransferase</fullName>
    </recommendedName>
</protein>
<dbReference type="GeneID" id="25333859"/>
<dbReference type="Proteomes" id="UP000054342">
    <property type="component" value="Unassembled WGS sequence"/>
</dbReference>
<name>A0A0D2E6G9_9EURO</name>
<dbReference type="STRING" id="348802.A0A0D2E6G9"/>
<organism evidence="2 3">
    <name type="scientific">Exophiala xenobiotica</name>
    <dbReference type="NCBI Taxonomy" id="348802"/>
    <lineage>
        <taxon>Eukaryota</taxon>
        <taxon>Fungi</taxon>
        <taxon>Dikarya</taxon>
        <taxon>Ascomycota</taxon>
        <taxon>Pezizomycotina</taxon>
        <taxon>Eurotiomycetes</taxon>
        <taxon>Chaetothyriomycetidae</taxon>
        <taxon>Chaetothyriales</taxon>
        <taxon>Herpotrichiellaceae</taxon>
        <taxon>Exophiala</taxon>
    </lineage>
</organism>
<evidence type="ECO:0000256" key="1">
    <source>
        <dbReference type="SAM" id="Phobius"/>
    </source>
</evidence>
<evidence type="ECO:0008006" key="4">
    <source>
        <dbReference type="Google" id="ProtNLM"/>
    </source>
</evidence>
<reference evidence="2 3" key="1">
    <citation type="submission" date="2015-01" db="EMBL/GenBank/DDBJ databases">
        <title>The Genome Sequence of Exophiala xenobiotica CBS118157.</title>
        <authorList>
            <consortium name="The Broad Institute Genomics Platform"/>
            <person name="Cuomo C."/>
            <person name="de Hoog S."/>
            <person name="Gorbushina A."/>
            <person name="Stielow B."/>
            <person name="Teixiera M."/>
            <person name="Abouelleil A."/>
            <person name="Chapman S.B."/>
            <person name="Priest M."/>
            <person name="Young S.K."/>
            <person name="Wortman J."/>
            <person name="Nusbaum C."/>
            <person name="Birren B."/>
        </authorList>
    </citation>
    <scope>NUCLEOTIDE SEQUENCE [LARGE SCALE GENOMIC DNA]</scope>
    <source>
        <strain evidence="2 3">CBS 118157</strain>
    </source>
</reference>
<keyword evidence="1" id="KW-0472">Membrane</keyword>
<dbReference type="OrthoDB" id="2819018at2759"/>
<keyword evidence="1" id="KW-0812">Transmembrane</keyword>